<evidence type="ECO:0000259" key="1">
    <source>
        <dbReference type="PROSITE" id="PS51462"/>
    </source>
</evidence>
<accession>A0AAU9IDU0</accession>
<dbReference type="Pfam" id="PF00293">
    <property type="entry name" value="NUDIX"/>
    <property type="match status" value="1"/>
</dbReference>
<dbReference type="Proteomes" id="UP001162131">
    <property type="component" value="Unassembled WGS sequence"/>
</dbReference>
<evidence type="ECO:0000313" key="3">
    <source>
        <dbReference type="Proteomes" id="UP001162131"/>
    </source>
</evidence>
<dbReference type="InterPro" id="IPR000086">
    <property type="entry name" value="NUDIX_hydrolase_dom"/>
</dbReference>
<organism evidence="2 3">
    <name type="scientific">Blepharisma stoltei</name>
    <dbReference type="NCBI Taxonomy" id="1481888"/>
    <lineage>
        <taxon>Eukaryota</taxon>
        <taxon>Sar</taxon>
        <taxon>Alveolata</taxon>
        <taxon>Ciliophora</taxon>
        <taxon>Postciliodesmatophora</taxon>
        <taxon>Heterotrichea</taxon>
        <taxon>Heterotrichida</taxon>
        <taxon>Blepharismidae</taxon>
        <taxon>Blepharisma</taxon>
    </lineage>
</organism>
<dbReference type="SUPFAM" id="SSF55811">
    <property type="entry name" value="Nudix"/>
    <property type="match status" value="1"/>
</dbReference>
<dbReference type="AlphaFoldDB" id="A0AAU9IDU0"/>
<dbReference type="InterPro" id="IPR015797">
    <property type="entry name" value="NUDIX_hydrolase-like_dom_sf"/>
</dbReference>
<reference evidence="2" key="1">
    <citation type="submission" date="2021-09" db="EMBL/GenBank/DDBJ databases">
        <authorList>
            <consortium name="AG Swart"/>
            <person name="Singh M."/>
            <person name="Singh A."/>
            <person name="Seah K."/>
            <person name="Emmerich C."/>
        </authorList>
    </citation>
    <scope>NUCLEOTIDE SEQUENCE</scope>
    <source>
        <strain evidence="2">ATCC30299</strain>
    </source>
</reference>
<keyword evidence="3" id="KW-1185">Reference proteome</keyword>
<comment type="caution">
    <text evidence="2">The sequence shown here is derived from an EMBL/GenBank/DDBJ whole genome shotgun (WGS) entry which is preliminary data.</text>
</comment>
<dbReference type="EMBL" id="CAJZBQ010000002">
    <property type="protein sequence ID" value="CAG9310318.1"/>
    <property type="molecule type" value="Genomic_DNA"/>
</dbReference>
<protein>
    <recommendedName>
        <fullName evidence="1">Nudix hydrolase domain-containing protein</fullName>
    </recommendedName>
</protein>
<evidence type="ECO:0000313" key="2">
    <source>
        <dbReference type="EMBL" id="CAG9310318.1"/>
    </source>
</evidence>
<name>A0AAU9IDU0_9CILI</name>
<feature type="domain" description="Nudix hydrolase" evidence="1">
    <location>
        <begin position="87"/>
        <end position="244"/>
    </location>
</feature>
<dbReference type="PROSITE" id="PS51462">
    <property type="entry name" value="NUDIX"/>
    <property type="match status" value="1"/>
</dbReference>
<dbReference type="Gene3D" id="3.90.79.10">
    <property type="entry name" value="Nucleoside Triphosphate Pyrophosphohydrolase"/>
    <property type="match status" value="1"/>
</dbReference>
<sequence>MKDTNSLYLSIDEEDIETGLCILDLLGFNDENKTEPLCINFNRIKSRLTVYQNPSADKQTYCLPLYHSVRCPARRYTQELGNNLTIPKLIKVSACVAIESTDNKILLARKTEILDLFPKYWGFPGGKTNHRENPKDCAIREAISQTGIPFKISPDGVWYSNQLVEIEPILLYENLYPNDLNIGLMRAQHVTMFFRAKIPVASHEIALNLQQNEIDFAVWLAKDEYDDIKMDYNGTLEGLLRSRRSMQINYSQLAGVAPNSIGEGISEGHKIALDIIFSAQ</sequence>
<proteinExistence type="predicted"/>
<gene>
    <name evidence="2" type="ORF">BSTOLATCC_MIC1170</name>
</gene>